<evidence type="ECO:0000313" key="2">
    <source>
        <dbReference type="Proteomes" id="UP001519460"/>
    </source>
</evidence>
<dbReference type="AlphaFoldDB" id="A0ABD0LP77"/>
<gene>
    <name evidence="1" type="ORF">BaRGS_00007627</name>
</gene>
<proteinExistence type="predicted"/>
<organism evidence="1 2">
    <name type="scientific">Batillaria attramentaria</name>
    <dbReference type="NCBI Taxonomy" id="370345"/>
    <lineage>
        <taxon>Eukaryota</taxon>
        <taxon>Metazoa</taxon>
        <taxon>Spiralia</taxon>
        <taxon>Lophotrochozoa</taxon>
        <taxon>Mollusca</taxon>
        <taxon>Gastropoda</taxon>
        <taxon>Caenogastropoda</taxon>
        <taxon>Sorbeoconcha</taxon>
        <taxon>Cerithioidea</taxon>
        <taxon>Batillariidae</taxon>
        <taxon>Batillaria</taxon>
    </lineage>
</organism>
<keyword evidence="2" id="KW-1185">Reference proteome</keyword>
<protein>
    <recommendedName>
        <fullName evidence="3">Sulfotransferase</fullName>
    </recommendedName>
</protein>
<feature type="non-terminal residue" evidence="1">
    <location>
        <position position="288"/>
    </location>
</feature>
<dbReference type="EMBL" id="JACVVK020000033">
    <property type="protein sequence ID" value="KAK7501142.1"/>
    <property type="molecule type" value="Genomic_DNA"/>
</dbReference>
<sequence length="288" mass="32723">TAVPEYGDRSMYGDYPQLIICQHCQATVTTTTHYRAGNMAQGKEGGGDGCLCWLSGVGYEINRSIIGMPDRQDCHAVLWKLDRKVLAVFVVRTTLIDHTTLKHRQQQKVVSTSSLTSSIVVTVSAIPRCLGVIQNDTATVDICLPEINRIIWKFSLHPSSGYRLGFRSKFSAEQAPREDENAYNNQDAVLAREKLAIRFEERRQRVQRFCKRVSLTKQPGVRNTSDRFVFPTNSSPVVLFCPVPKTGTTFLKKVFAVANHRRDNVQWIERFNVRPVDDFQEAVMFFFT</sequence>
<name>A0ABD0LP77_9CAEN</name>
<reference evidence="1 2" key="1">
    <citation type="journal article" date="2023" name="Sci. Data">
        <title>Genome assembly of the Korean intertidal mud-creeper Batillaria attramentaria.</title>
        <authorList>
            <person name="Patra A.K."/>
            <person name="Ho P.T."/>
            <person name="Jun S."/>
            <person name="Lee S.J."/>
            <person name="Kim Y."/>
            <person name="Won Y.J."/>
        </authorList>
    </citation>
    <scope>NUCLEOTIDE SEQUENCE [LARGE SCALE GENOMIC DNA]</scope>
    <source>
        <strain evidence="1">Wonlab-2016</strain>
    </source>
</reference>
<accession>A0ABD0LP77</accession>
<dbReference type="Proteomes" id="UP001519460">
    <property type="component" value="Unassembled WGS sequence"/>
</dbReference>
<comment type="caution">
    <text evidence="1">The sequence shown here is derived from an EMBL/GenBank/DDBJ whole genome shotgun (WGS) entry which is preliminary data.</text>
</comment>
<feature type="non-terminal residue" evidence="1">
    <location>
        <position position="1"/>
    </location>
</feature>
<evidence type="ECO:0008006" key="3">
    <source>
        <dbReference type="Google" id="ProtNLM"/>
    </source>
</evidence>
<evidence type="ECO:0000313" key="1">
    <source>
        <dbReference type="EMBL" id="KAK7501142.1"/>
    </source>
</evidence>